<dbReference type="Proteomes" id="UP000238655">
    <property type="component" value="Unassembled WGS sequence"/>
</dbReference>
<protein>
    <submittedName>
        <fullName evidence="2">Uncharacterized protein</fullName>
    </submittedName>
</protein>
<evidence type="ECO:0000313" key="1">
    <source>
        <dbReference type="EMBL" id="MDN7570182.1"/>
    </source>
</evidence>
<name>A0A2S5DN17_9BURK</name>
<reference evidence="2 3" key="1">
    <citation type="submission" date="2018-01" db="EMBL/GenBank/DDBJ databases">
        <title>Successful Treatment of Persistent Burkholderia cepacia Bacteremia with Ceftazidime-Avibactam.</title>
        <authorList>
            <person name="Tamma P."/>
            <person name="Fan Y."/>
            <person name="Bergman Y."/>
            <person name="Sick-Samuels A."/>
            <person name="Hsu A."/>
            <person name="Timp W."/>
            <person name="Simner P."/>
        </authorList>
    </citation>
    <scope>NUCLEOTIDE SEQUENCE [LARGE SCALE GENOMIC DNA]</scope>
    <source>
        <strain evidence="2 3">170816</strain>
    </source>
</reference>
<dbReference type="RefSeq" id="WP_049036514.1">
    <property type="nucleotide sequence ID" value="NZ_CP073666.1"/>
</dbReference>
<dbReference type="EMBL" id="JAUJQS010000047">
    <property type="protein sequence ID" value="MDN7570182.1"/>
    <property type="molecule type" value="Genomic_DNA"/>
</dbReference>
<accession>A0A2S5DN17</accession>
<sequence length="59" mass="6727">MQLFYIQHLMCAVLDHHFASRLDSPAPRSDDTLTVSVAELLNALREAFELGQDVRRTAR</sequence>
<gene>
    <name evidence="2" type="ORF">C3743_39110</name>
    <name evidence="1" type="ORF">QZM56_37445</name>
</gene>
<proteinExistence type="predicted"/>
<evidence type="ECO:0000313" key="3">
    <source>
        <dbReference type="Proteomes" id="UP000238655"/>
    </source>
</evidence>
<dbReference type="GeneID" id="39468092"/>
<organism evidence="2 3">
    <name type="scientific">Burkholderia contaminans</name>
    <dbReference type="NCBI Taxonomy" id="488447"/>
    <lineage>
        <taxon>Bacteria</taxon>
        <taxon>Pseudomonadati</taxon>
        <taxon>Pseudomonadota</taxon>
        <taxon>Betaproteobacteria</taxon>
        <taxon>Burkholderiales</taxon>
        <taxon>Burkholderiaceae</taxon>
        <taxon>Burkholderia</taxon>
        <taxon>Burkholderia cepacia complex</taxon>
    </lineage>
</organism>
<comment type="caution">
    <text evidence="2">The sequence shown here is derived from an EMBL/GenBank/DDBJ whole genome shotgun (WGS) entry which is preliminary data.</text>
</comment>
<dbReference type="AlphaFoldDB" id="A0A2S5DN17"/>
<dbReference type="EMBL" id="PQVP01000004">
    <property type="protein sequence ID" value="POZ80443.1"/>
    <property type="molecule type" value="Genomic_DNA"/>
</dbReference>
<dbReference type="Proteomes" id="UP001172109">
    <property type="component" value="Unassembled WGS sequence"/>
</dbReference>
<evidence type="ECO:0000313" key="2">
    <source>
        <dbReference type="EMBL" id="POZ80443.1"/>
    </source>
</evidence>
<reference evidence="1" key="2">
    <citation type="submission" date="2023-07" db="EMBL/GenBank/DDBJ databases">
        <title>A collection of bacterial strains from the Burkholderia cepacia Research Laboratory and Repository.</title>
        <authorList>
            <person name="Lipuma J."/>
            <person name="Spilker T."/>
            <person name="Caverly L."/>
        </authorList>
    </citation>
    <scope>NUCLEOTIDE SEQUENCE</scope>
    <source>
        <strain evidence="1">AU44979</strain>
    </source>
</reference>